<comment type="caution">
    <text evidence="2">The sequence shown here is derived from an EMBL/GenBank/DDBJ whole genome shotgun (WGS) entry which is preliminary data.</text>
</comment>
<keyword evidence="1" id="KW-0472">Membrane</keyword>
<sequence length="550" mass="62332">MTSTEALGAGIAVECPALSFDTNYRTTADIVWSCLVTVFACTWLSVHPNVSGLDASWRQRIQQRIYLMLWGIAAPEFLVIFAYRQWAGARDISELVRRIVKEEKIEIPERQSWTPAHSHFLQMGGFMFTDPSSPNSRAEFVDIHELATNNSADAGREALRVVLRNAPAVDEIWDRSKGDTLSKAVVAAQTAWFLAQIISRGVQHLTITELEVITLAYAAFNGAMYAFWWNKPLDVQCPIVIPSSGISRLRPYQRQSIFDTVTGLSIHWPHDRSGSDSSVFSLTSLPTSFQRGRGREGPDWNLGLTTHGHAIYSMSPNRPLQIADIARPSILSRWTLFFRTLLRRVIDYIHKPLDIMHRVYILTGFKRPRQNYPFTIFDQAHGTESKRQARQPSASDPSAVPMFYTYSSAPDHAPRSISISALAMFLASCFGAVHCIAWYFTRQTLAETLLWRISALLICLSPVVSCITFLVATWFSWLLYGSARWWHFLIVKKMLMKVLAPFHNHVFIPLLLPSYLIARLILIALAFAQLRKLPPTGHKTVEWSEFLPHV</sequence>
<protein>
    <submittedName>
        <fullName evidence="2">Uncharacterized protein</fullName>
    </submittedName>
</protein>
<dbReference type="eggNOG" id="ENOG502SI8N">
    <property type="taxonomic scope" value="Eukaryota"/>
</dbReference>
<keyword evidence="1" id="KW-1133">Transmembrane helix</keyword>
<feature type="transmembrane region" description="Helical" evidence="1">
    <location>
        <begin position="506"/>
        <end position="528"/>
    </location>
</feature>
<evidence type="ECO:0000256" key="1">
    <source>
        <dbReference type="SAM" id="Phobius"/>
    </source>
</evidence>
<feature type="transmembrane region" description="Helical" evidence="1">
    <location>
        <begin position="417"/>
        <end position="441"/>
    </location>
</feature>
<dbReference type="InParanoid" id="A8P3S6"/>
<dbReference type="EMBL" id="AACS02000004">
    <property type="protein sequence ID" value="EAU83205.2"/>
    <property type="molecule type" value="Genomic_DNA"/>
</dbReference>
<evidence type="ECO:0000313" key="2">
    <source>
        <dbReference type="EMBL" id="EAU83205.2"/>
    </source>
</evidence>
<dbReference type="AlphaFoldDB" id="A8P3S6"/>
<reference evidence="2 3" key="1">
    <citation type="journal article" date="2010" name="Proc. Natl. Acad. Sci. U.S.A.">
        <title>Insights into evolution of multicellular fungi from the assembled chromosomes of the mushroom Coprinopsis cinerea (Coprinus cinereus).</title>
        <authorList>
            <person name="Stajich J.E."/>
            <person name="Wilke S.K."/>
            <person name="Ahren D."/>
            <person name="Au C.H."/>
            <person name="Birren B.W."/>
            <person name="Borodovsky M."/>
            <person name="Burns C."/>
            <person name="Canback B."/>
            <person name="Casselton L.A."/>
            <person name="Cheng C.K."/>
            <person name="Deng J."/>
            <person name="Dietrich F.S."/>
            <person name="Fargo D.C."/>
            <person name="Farman M.L."/>
            <person name="Gathman A.C."/>
            <person name="Goldberg J."/>
            <person name="Guigo R."/>
            <person name="Hoegger P.J."/>
            <person name="Hooker J.B."/>
            <person name="Huggins A."/>
            <person name="James T.Y."/>
            <person name="Kamada T."/>
            <person name="Kilaru S."/>
            <person name="Kodira C."/>
            <person name="Kues U."/>
            <person name="Kupfer D."/>
            <person name="Kwan H.S."/>
            <person name="Lomsadze A."/>
            <person name="Li W."/>
            <person name="Lilly W.W."/>
            <person name="Ma L.J."/>
            <person name="Mackey A.J."/>
            <person name="Manning G."/>
            <person name="Martin F."/>
            <person name="Muraguchi H."/>
            <person name="Natvig D.O."/>
            <person name="Palmerini H."/>
            <person name="Ramesh M.A."/>
            <person name="Rehmeyer C.J."/>
            <person name="Roe B.A."/>
            <person name="Shenoy N."/>
            <person name="Stanke M."/>
            <person name="Ter-Hovhannisyan V."/>
            <person name="Tunlid A."/>
            <person name="Velagapudi R."/>
            <person name="Vision T.J."/>
            <person name="Zeng Q."/>
            <person name="Zolan M.E."/>
            <person name="Pukkila P.J."/>
        </authorList>
    </citation>
    <scope>NUCLEOTIDE SEQUENCE [LARGE SCALE GENOMIC DNA]</scope>
    <source>
        <strain evidence="3">Okayama-7 / 130 / ATCC MYA-4618 / FGSC 9003</strain>
    </source>
</reference>
<keyword evidence="3" id="KW-1185">Reference proteome</keyword>
<feature type="transmembrane region" description="Helical" evidence="1">
    <location>
        <begin position="67"/>
        <end position="86"/>
    </location>
</feature>
<dbReference type="HOGENOM" id="CLU_022883_6_1_1"/>
<dbReference type="GeneID" id="6015196"/>
<dbReference type="KEGG" id="cci:CC1G_11666"/>
<dbReference type="VEuPathDB" id="FungiDB:CC1G_11666"/>
<name>A8P3S6_COPC7</name>
<accession>A8P3S6</accession>
<dbReference type="PANTHER" id="PTHR35043">
    <property type="entry name" value="TRANSCRIPTION FACTOR DOMAIN-CONTAINING PROTEIN"/>
    <property type="match status" value="1"/>
</dbReference>
<evidence type="ECO:0000313" key="3">
    <source>
        <dbReference type="Proteomes" id="UP000001861"/>
    </source>
</evidence>
<dbReference type="OrthoDB" id="9451547at2759"/>
<organism evidence="2 3">
    <name type="scientific">Coprinopsis cinerea (strain Okayama-7 / 130 / ATCC MYA-4618 / FGSC 9003)</name>
    <name type="common">Inky cap fungus</name>
    <name type="synonym">Hormographiella aspergillata</name>
    <dbReference type="NCBI Taxonomy" id="240176"/>
    <lineage>
        <taxon>Eukaryota</taxon>
        <taxon>Fungi</taxon>
        <taxon>Dikarya</taxon>
        <taxon>Basidiomycota</taxon>
        <taxon>Agaricomycotina</taxon>
        <taxon>Agaricomycetes</taxon>
        <taxon>Agaricomycetidae</taxon>
        <taxon>Agaricales</taxon>
        <taxon>Agaricineae</taxon>
        <taxon>Psathyrellaceae</taxon>
        <taxon>Coprinopsis</taxon>
    </lineage>
</organism>
<proteinExistence type="predicted"/>
<dbReference type="Proteomes" id="UP000001861">
    <property type="component" value="Unassembled WGS sequence"/>
</dbReference>
<dbReference type="OMA" id="MGIQCIA"/>
<feature type="transmembrane region" description="Helical" evidence="1">
    <location>
        <begin position="30"/>
        <end position="46"/>
    </location>
</feature>
<gene>
    <name evidence="2" type="ORF">CC1G_11666</name>
</gene>
<feature type="transmembrane region" description="Helical" evidence="1">
    <location>
        <begin position="453"/>
        <end position="480"/>
    </location>
</feature>
<dbReference type="RefSeq" id="XP_001838604.2">
    <property type="nucleotide sequence ID" value="XM_001838552.2"/>
</dbReference>
<dbReference type="PANTHER" id="PTHR35043:SF7">
    <property type="entry name" value="TRANSCRIPTION FACTOR DOMAIN-CONTAINING PROTEIN"/>
    <property type="match status" value="1"/>
</dbReference>
<keyword evidence="1" id="KW-0812">Transmembrane</keyword>